<dbReference type="AlphaFoldDB" id="A0A3Q2Q903"/>
<feature type="compositionally biased region" description="Basic residues" evidence="1">
    <location>
        <begin position="225"/>
        <end position="246"/>
    </location>
</feature>
<dbReference type="GeneID" id="105934499"/>
<keyword evidence="3" id="KW-1185">Reference proteome</keyword>
<dbReference type="OrthoDB" id="127285at2759"/>
<dbReference type="Ensembl" id="ENSFHET00000010994.1">
    <property type="protein sequence ID" value="ENSFHEP00000023171.1"/>
    <property type="gene ID" value="ENSFHEG00000004043.1"/>
</dbReference>
<proteinExistence type="predicted"/>
<dbReference type="CTD" id="6835"/>
<feature type="compositionally biased region" description="Acidic residues" evidence="1">
    <location>
        <begin position="155"/>
        <end position="166"/>
    </location>
</feature>
<dbReference type="PANTHER" id="PTHR34348:SF1">
    <property type="entry name" value="SURFEIT LOCUS PROTEIN 2"/>
    <property type="match status" value="1"/>
</dbReference>
<protein>
    <submittedName>
        <fullName evidence="2">Surfeit 2</fullName>
    </submittedName>
</protein>
<dbReference type="STRING" id="8078.ENSFHEP00000023171"/>
<evidence type="ECO:0000313" key="3">
    <source>
        <dbReference type="Proteomes" id="UP000265000"/>
    </source>
</evidence>
<organism evidence="2 3">
    <name type="scientific">Fundulus heteroclitus</name>
    <name type="common">Killifish</name>
    <name type="synonym">Mummichog</name>
    <dbReference type="NCBI Taxonomy" id="8078"/>
    <lineage>
        <taxon>Eukaryota</taxon>
        <taxon>Metazoa</taxon>
        <taxon>Chordata</taxon>
        <taxon>Craniata</taxon>
        <taxon>Vertebrata</taxon>
        <taxon>Euteleostomi</taxon>
        <taxon>Actinopterygii</taxon>
        <taxon>Neopterygii</taxon>
        <taxon>Teleostei</taxon>
        <taxon>Neoteleostei</taxon>
        <taxon>Acanthomorphata</taxon>
        <taxon>Ovalentaria</taxon>
        <taxon>Atherinomorphae</taxon>
        <taxon>Cyprinodontiformes</taxon>
        <taxon>Fundulidae</taxon>
        <taxon>Fundulus</taxon>
    </lineage>
</organism>
<accession>A0A3Q2Q903</accession>
<reference evidence="2" key="2">
    <citation type="submission" date="2025-09" db="UniProtKB">
        <authorList>
            <consortium name="Ensembl"/>
        </authorList>
    </citation>
    <scope>IDENTIFICATION</scope>
</reference>
<dbReference type="Proteomes" id="UP000265000">
    <property type="component" value="Unplaced"/>
</dbReference>
<name>A0A3Q2Q903_FUNHE</name>
<feature type="compositionally biased region" description="Acidic residues" evidence="1">
    <location>
        <begin position="190"/>
        <end position="207"/>
    </location>
</feature>
<dbReference type="Pfam" id="PF05477">
    <property type="entry name" value="SURF2"/>
    <property type="match status" value="1"/>
</dbReference>
<dbReference type="InterPro" id="IPR008833">
    <property type="entry name" value="Surf2"/>
</dbReference>
<dbReference type="PANTHER" id="PTHR34348">
    <property type="entry name" value="SURFEIT LOCUS PROTEIN 2"/>
    <property type="match status" value="1"/>
</dbReference>
<evidence type="ECO:0000256" key="1">
    <source>
        <dbReference type="SAM" id="MobiDB-lite"/>
    </source>
</evidence>
<dbReference type="GeneTree" id="ENSGT00940000165981"/>
<feature type="region of interest" description="Disordered" evidence="1">
    <location>
        <begin position="124"/>
        <end position="246"/>
    </location>
</feature>
<reference evidence="2" key="1">
    <citation type="submission" date="2025-08" db="UniProtKB">
        <authorList>
            <consortium name="Ensembl"/>
        </authorList>
    </citation>
    <scope>IDENTIFICATION</scope>
</reference>
<sequence>MDELPAEIRTFLAEHPCFQLTDDKKIKCTLNGHEMPCSLTELQGFIQGRKYKKLTTEAEFNYSQYEPHIVPSTKQPNRLFCKLTLRHLNRKPDHVLRHVSGKRFKKALSHYEECVKQGVEYVPARLKQKKPKNTGEERSRPPKRQPNGMWQPPSSDDEGSDSEDSMSDLYPSSMFTCKNPEEESKAGGADGEDGDDFMTDEDEEMEVDNQVVQKRKKVQGGGFQKKARNNRWKSGHKKHKNAQNGK</sequence>
<evidence type="ECO:0000313" key="2">
    <source>
        <dbReference type="Ensembl" id="ENSFHEP00000023171.1"/>
    </source>
</evidence>